<keyword evidence="2" id="KW-1185">Reference proteome</keyword>
<dbReference type="Pfam" id="PF06764">
    <property type="entry name" value="DUF1223"/>
    <property type="match status" value="1"/>
</dbReference>
<dbReference type="PANTHER" id="PTHR36057:SF1">
    <property type="entry name" value="LIPOPROTEIN LIPID ATTACHMENT SITE-LIKE PROTEIN, PUTATIVE (DUF1223)-RELATED"/>
    <property type="match status" value="1"/>
</dbReference>
<dbReference type="AlphaFoldDB" id="A0A4Q9FR20"/>
<evidence type="ECO:0000313" key="1">
    <source>
        <dbReference type="EMBL" id="TBN17921.1"/>
    </source>
</evidence>
<dbReference type="InterPro" id="IPR036249">
    <property type="entry name" value="Thioredoxin-like_sf"/>
</dbReference>
<accession>A0A4Q9FR20</accession>
<proteinExistence type="predicted"/>
<dbReference type="InterPro" id="IPR010634">
    <property type="entry name" value="DUF1223"/>
</dbReference>
<comment type="caution">
    <text evidence="1">The sequence shown here is derived from an EMBL/GenBank/DDBJ whole genome shotgun (WGS) entry which is preliminary data.</text>
</comment>
<reference evidence="1 2" key="1">
    <citation type="journal article" date="2015" name="Int. J. Syst. Evol. Microbiol.">
        <title>Hyunsoonleella pacifica sp. nov., isolated from seawater of South Pacific Gyre.</title>
        <authorList>
            <person name="Gao X."/>
            <person name="Zhang Z."/>
            <person name="Dai X."/>
            <person name="Zhang X.H."/>
        </authorList>
    </citation>
    <scope>NUCLEOTIDE SEQUENCE [LARGE SCALE GENOMIC DNA]</scope>
    <source>
        <strain evidence="1 2">SW033</strain>
    </source>
</reference>
<dbReference type="OrthoDB" id="9808254at2"/>
<sequence length="243" mass="27372">MRKTFLLPIIVLSTFFYGQSQVDNNLPLVVLELFTSQGCSSCPPADELLDNVQTENEDKIIALSYHVDYWNYIGWKDPFSKAIFTEKQKAYGKKFYSSSIYTPQVVVNGKEHFVGSNASKMKDKIKLYSKSLPSNSIAISNLKRKDSDINFDYTVTGTITDKVLRLILVIKERITIVKRGENRNRTLKNSNIVVEEVYLKTDAKTGKAHLKIPKIITKADNLAIVALVQSENLDITGGTQITL</sequence>
<dbReference type="Proteomes" id="UP000292372">
    <property type="component" value="Unassembled WGS sequence"/>
</dbReference>
<protein>
    <submittedName>
        <fullName evidence="1">DUF1223 domain-containing protein</fullName>
    </submittedName>
</protein>
<evidence type="ECO:0000313" key="2">
    <source>
        <dbReference type="Proteomes" id="UP000292372"/>
    </source>
</evidence>
<name>A0A4Q9FR20_9FLAO</name>
<organism evidence="1 2">
    <name type="scientific">Hyunsoonleella pacifica</name>
    <dbReference type="NCBI Taxonomy" id="1080224"/>
    <lineage>
        <taxon>Bacteria</taxon>
        <taxon>Pseudomonadati</taxon>
        <taxon>Bacteroidota</taxon>
        <taxon>Flavobacteriia</taxon>
        <taxon>Flavobacteriales</taxon>
        <taxon>Flavobacteriaceae</taxon>
    </lineage>
</organism>
<dbReference type="EMBL" id="SIRS01000002">
    <property type="protein sequence ID" value="TBN17921.1"/>
    <property type="molecule type" value="Genomic_DNA"/>
</dbReference>
<dbReference type="SUPFAM" id="SSF52833">
    <property type="entry name" value="Thioredoxin-like"/>
    <property type="match status" value="1"/>
</dbReference>
<dbReference type="RefSeq" id="WP_130936211.1">
    <property type="nucleotide sequence ID" value="NZ_BMEE01000001.1"/>
</dbReference>
<dbReference type="PANTHER" id="PTHR36057">
    <property type="match status" value="1"/>
</dbReference>
<gene>
    <name evidence="1" type="ORF">EYD46_06340</name>
</gene>
<dbReference type="Gene3D" id="3.40.30.10">
    <property type="entry name" value="Glutaredoxin"/>
    <property type="match status" value="1"/>
</dbReference>